<comment type="caution">
    <text evidence="1">The sequence shown here is derived from an EMBL/GenBank/DDBJ whole genome shotgun (WGS) entry which is preliminary data.</text>
</comment>
<organism evidence="1 2">
    <name type="scientific">Dechloromonas hankyongensis</name>
    <dbReference type="NCBI Taxonomy" id="2908002"/>
    <lineage>
        <taxon>Bacteria</taxon>
        <taxon>Pseudomonadati</taxon>
        <taxon>Pseudomonadota</taxon>
        <taxon>Betaproteobacteria</taxon>
        <taxon>Rhodocyclales</taxon>
        <taxon>Azonexaceae</taxon>
        <taxon>Dechloromonas</taxon>
    </lineage>
</organism>
<accession>A0ABS9K4N6</accession>
<evidence type="ECO:0000313" key="2">
    <source>
        <dbReference type="Proteomes" id="UP001165384"/>
    </source>
</evidence>
<dbReference type="Proteomes" id="UP001165384">
    <property type="component" value="Unassembled WGS sequence"/>
</dbReference>
<evidence type="ECO:0008006" key="3">
    <source>
        <dbReference type="Google" id="ProtNLM"/>
    </source>
</evidence>
<sequence length="208" mass="23513">MFGLFRKRKEEAQPVAAASPSTDHDKDVLERIVPMIKVVEHQGTGLQHIELPEGDSPISNVFAGDLIVMYAEDLPDRFAYLSKKRMRELGLNMDELHALAIQNLPNRIPEIQLHGSAPRFMLTAGGNFEATLLLHPTLWDSLAEHLPGTPMAVVPSRDLLFVTCLEWEEGPAFMKEMAEKELEDNRYALSKLVFVRHNNSWIVDSFHS</sequence>
<gene>
    <name evidence="1" type="ORF">LZ012_14075</name>
</gene>
<proteinExistence type="predicted"/>
<dbReference type="RefSeq" id="WP_275711446.1">
    <property type="nucleotide sequence ID" value="NZ_JAKLTN010000002.1"/>
</dbReference>
<evidence type="ECO:0000313" key="1">
    <source>
        <dbReference type="EMBL" id="MCG2578118.1"/>
    </source>
</evidence>
<dbReference type="EMBL" id="JAKLTN010000002">
    <property type="protein sequence ID" value="MCG2578118.1"/>
    <property type="molecule type" value="Genomic_DNA"/>
</dbReference>
<protein>
    <recommendedName>
        <fullName evidence="3">DUF1444 family protein</fullName>
    </recommendedName>
</protein>
<keyword evidence="2" id="KW-1185">Reference proteome</keyword>
<name>A0ABS9K4N6_9RHOO</name>
<reference evidence="1" key="1">
    <citation type="submission" date="2022-01" db="EMBL/GenBank/DDBJ databases">
        <authorList>
            <person name="Jo J.-H."/>
            <person name="Im W.-T."/>
        </authorList>
    </citation>
    <scope>NUCLEOTIDE SEQUENCE</scope>
    <source>
        <strain evidence="1">XY25</strain>
    </source>
</reference>